<reference evidence="4" key="1">
    <citation type="journal article" date="2019" name="Int. J. Syst. Evol. Microbiol.">
        <title>The Global Catalogue of Microorganisms (GCM) 10K type strain sequencing project: providing services to taxonomists for standard genome sequencing and annotation.</title>
        <authorList>
            <consortium name="The Broad Institute Genomics Platform"/>
            <consortium name="The Broad Institute Genome Sequencing Center for Infectious Disease"/>
            <person name="Wu L."/>
            <person name="Ma J."/>
        </authorList>
    </citation>
    <scope>NUCLEOTIDE SEQUENCE [LARGE SCALE GENOMIC DNA]</scope>
    <source>
        <strain evidence="4">KCTC 42498</strain>
    </source>
</reference>
<evidence type="ECO:0000313" key="4">
    <source>
        <dbReference type="Proteomes" id="UP001597544"/>
    </source>
</evidence>
<dbReference type="PANTHER" id="PTHR43640:SF1">
    <property type="entry name" value="THIOREDOXIN-DEPENDENT PEROXIREDOXIN"/>
    <property type="match status" value="1"/>
</dbReference>
<dbReference type="PANTHER" id="PTHR43640">
    <property type="entry name" value="OS07G0260300 PROTEIN"/>
    <property type="match status" value="1"/>
</dbReference>
<dbReference type="CDD" id="cd02969">
    <property type="entry name" value="PRX_like1"/>
    <property type="match status" value="1"/>
</dbReference>
<dbReference type="RefSeq" id="WP_377505023.1">
    <property type="nucleotide sequence ID" value="NZ_JBHULU010000010.1"/>
</dbReference>
<dbReference type="InterPro" id="IPR047262">
    <property type="entry name" value="PRX-like1"/>
</dbReference>
<proteinExistence type="predicted"/>
<protein>
    <submittedName>
        <fullName evidence="3">Thioredoxin family protein</fullName>
    </submittedName>
</protein>
<feature type="signal peptide" evidence="1">
    <location>
        <begin position="1"/>
        <end position="19"/>
    </location>
</feature>
<evidence type="ECO:0000259" key="2">
    <source>
        <dbReference type="PROSITE" id="PS51352"/>
    </source>
</evidence>
<comment type="caution">
    <text evidence="3">The sequence shown here is derived from an EMBL/GenBank/DDBJ whole genome shotgun (WGS) entry which is preliminary data.</text>
</comment>
<evidence type="ECO:0000313" key="3">
    <source>
        <dbReference type="EMBL" id="MFD2513785.1"/>
    </source>
</evidence>
<dbReference type="EMBL" id="JBHULU010000010">
    <property type="protein sequence ID" value="MFD2513785.1"/>
    <property type="molecule type" value="Genomic_DNA"/>
</dbReference>
<dbReference type="InterPro" id="IPR000866">
    <property type="entry name" value="AhpC/TSA"/>
</dbReference>
<accession>A0ABW5IP78</accession>
<dbReference type="InterPro" id="IPR013766">
    <property type="entry name" value="Thioredoxin_domain"/>
</dbReference>
<dbReference type="SUPFAM" id="SSF52833">
    <property type="entry name" value="Thioredoxin-like"/>
    <property type="match status" value="1"/>
</dbReference>
<feature type="domain" description="Thioredoxin" evidence="2">
    <location>
        <begin position="24"/>
        <end position="175"/>
    </location>
</feature>
<sequence>MKYLAIFAAACLITAGALAQNSGYQLGDKVANFSLKGSNNQTVSLNDFANAKTVVLVFTNNQCPYAKLYENRLVTLSSSYANKGVQFVFINPGVSDGEEALQDLTAKNYSFPYLADTGQKISSQFGATKTPEVFVLHNTGDNFVLKYKGAIDDNPQVETGVKNYYLRNVIDEVLANKTVTTLDKRATGCLIKKY</sequence>
<keyword evidence="4" id="KW-1185">Reference proteome</keyword>
<dbReference type="Gene3D" id="3.40.30.10">
    <property type="entry name" value="Glutaredoxin"/>
    <property type="match status" value="1"/>
</dbReference>
<keyword evidence="1" id="KW-0732">Signal</keyword>
<dbReference type="InterPro" id="IPR036249">
    <property type="entry name" value="Thioredoxin-like_sf"/>
</dbReference>
<dbReference type="PROSITE" id="PS51352">
    <property type="entry name" value="THIOREDOXIN_2"/>
    <property type="match status" value="1"/>
</dbReference>
<dbReference type="Pfam" id="PF00578">
    <property type="entry name" value="AhpC-TSA"/>
    <property type="match status" value="1"/>
</dbReference>
<feature type="chain" id="PRO_5045183104" evidence="1">
    <location>
        <begin position="20"/>
        <end position="194"/>
    </location>
</feature>
<evidence type="ECO:0000256" key="1">
    <source>
        <dbReference type="SAM" id="SignalP"/>
    </source>
</evidence>
<organism evidence="3 4">
    <name type="scientific">Pontibacter locisalis</name>
    <dbReference type="NCBI Taxonomy" id="1719035"/>
    <lineage>
        <taxon>Bacteria</taxon>
        <taxon>Pseudomonadati</taxon>
        <taxon>Bacteroidota</taxon>
        <taxon>Cytophagia</taxon>
        <taxon>Cytophagales</taxon>
        <taxon>Hymenobacteraceae</taxon>
        <taxon>Pontibacter</taxon>
    </lineage>
</organism>
<name>A0ABW5IP78_9BACT</name>
<dbReference type="Proteomes" id="UP001597544">
    <property type="component" value="Unassembled WGS sequence"/>
</dbReference>
<gene>
    <name evidence="3" type="ORF">ACFSRY_07890</name>
</gene>